<accession>A0A238YS34</accession>
<protein>
    <submittedName>
        <fullName evidence="1">Pentapeptide repeat-containing protein</fullName>
    </submittedName>
</protein>
<proteinExistence type="predicted"/>
<sequence length="72" mass="7579">MIQIKHRFTGAVLCEFETGTLQEAVVKAVSSGADLRGANLYGADLYGADLRGADLYGADLRGADLYGADLRG</sequence>
<dbReference type="EMBL" id="FZOA01000003">
    <property type="protein sequence ID" value="SNR73239.1"/>
    <property type="molecule type" value="Genomic_DNA"/>
</dbReference>
<dbReference type="InterPro" id="IPR051082">
    <property type="entry name" value="Pentapeptide-BTB/POZ_domain"/>
</dbReference>
<dbReference type="InterPro" id="IPR001646">
    <property type="entry name" value="5peptide_repeat"/>
</dbReference>
<dbReference type="Gene3D" id="2.160.20.80">
    <property type="entry name" value="E3 ubiquitin-protein ligase SopA"/>
    <property type="match status" value="1"/>
</dbReference>
<dbReference type="Proteomes" id="UP000198305">
    <property type="component" value="Unassembled WGS sequence"/>
</dbReference>
<dbReference type="PANTHER" id="PTHR14136">
    <property type="entry name" value="BTB_POZ DOMAIN-CONTAINING PROTEIN KCTD9"/>
    <property type="match status" value="1"/>
</dbReference>
<keyword evidence="2" id="KW-1185">Reference proteome</keyword>
<evidence type="ECO:0000313" key="1">
    <source>
        <dbReference type="EMBL" id="SNR73239.1"/>
    </source>
</evidence>
<evidence type="ECO:0000313" key="2">
    <source>
        <dbReference type="Proteomes" id="UP000198305"/>
    </source>
</evidence>
<dbReference type="SUPFAM" id="SSF141571">
    <property type="entry name" value="Pentapeptide repeat-like"/>
    <property type="match status" value="1"/>
</dbReference>
<dbReference type="Pfam" id="PF00805">
    <property type="entry name" value="Pentapeptide"/>
    <property type="match status" value="1"/>
</dbReference>
<feature type="non-terminal residue" evidence="1">
    <location>
        <position position="72"/>
    </location>
</feature>
<dbReference type="PANTHER" id="PTHR14136:SF17">
    <property type="entry name" value="BTB_POZ DOMAIN-CONTAINING PROTEIN KCTD9"/>
    <property type="match status" value="1"/>
</dbReference>
<name>A0A238YS34_9PROT</name>
<gene>
    <name evidence="1" type="ORF">SAMN05192560_0751</name>
</gene>
<dbReference type="AlphaFoldDB" id="A0A238YS34"/>
<reference evidence="2" key="1">
    <citation type="submission" date="2017-06" db="EMBL/GenBank/DDBJ databases">
        <authorList>
            <person name="Varghese N."/>
            <person name="Submissions S."/>
        </authorList>
    </citation>
    <scope>NUCLEOTIDE SEQUENCE [LARGE SCALE GENOMIC DNA]</scope>
    <source>
        <strain evidence="2">Ca-68</strain>
    </source>
</reference>
<organism evidence="1 2">
    <name type="scientific">Methylobacillus rhizosphaerae</name>
    <dbReference type="NCBI Taxonomy" id="551994"/>
    <lineage>
        <taxon>Bacteria</taxon>
        <taxon>Pseudomonadati</taxon>
        <taxon>Pseudomonadota</taxon>
        <taxon>Betaproteobacteria</taxon>
        <taxon>Nitrosomonadales</taxon>
        <taxon>Methylophilaceae</taxon>
        <taxon>Methylobacillus</taxon>
    </lineage>
</organism>
<dbReference type="OrthoDB" id="8690246at2"/>
<dbReference type="RefSeq" id="WP_143738682.1">
    <property type="nucleotide sequence ID" value="NZ_FZOA01000003.1"/>
</dbReference>